<dbReference type="EMBL" id="LGBR01000001">
    <property type="protein sequence ID" value="KOY51297.1"/>
    <property type="molecule type" value="Genomic_DNA"/>
</dbReference>
<accession>A0A0N0CF46</accession>
<dbReference type="EMBL" id="FNUE01000001">
    <property type="protein sequence ID" value="SEE14449.1"/>
    <property type="molecule type" value="Genomic_DNA"/>
</dbReference>
<dbReference type="InterPro" id="IPR006143">
    <property type="entry name" value="RND_pump_MFP"/>
</dbReference>
<dbReference type="Pfam" id="PF25917">
    <property type="entry name" value="BSH_RND"/>
    <property type="match status" value="1"/>
</dbReference>
<dbReference type="NCBIfam" id="TIGR01730">
    <property type="entry name" value="RND_mfp"/>
    <property type="match status" value="1"/>
</dbReference>
<comment type="caution">
    <text evidence="3">The sequence shown here is derived from an EMBL/GenBank/DDBJ whole genome shotgun (WGS) entry which is preliminary data.</text>
</comment>
<comment type="similarity">
    <text evidence="1">Belongs to the membrane fusion protein (MFP) (TC 8.A.1) family.</text>
</comment>
<feature type="domain" description="Multidrug resistance protein MdtA-like barrel-sandwich hybrid" evidence="2">
    <location>
        <begin position="66"/>
        <end position="216"/>
    </location>
</feature>
<dbReference type="GO" id="GO:1990281">
    <property type="term" value="C:efflux pump complex"/>
    <property type="evidence" value="ECO:0007669"/>
    <property type="project" value="TreeGrafter"/>
</dbReference>
<evidence type="ECO:0000313" key="6">
    <source>
        <dbReference type="Proteomes" id="UP000183071"/>
    </source>
</evidence>
<evidence type="ECO:0000313" key="3">
    <source>
        <dbReference type="EMBL" id="KOY51297.1"/>
    </source>
</evidence>
<gene>
    <name evidence="3" type="ORF">I602_857</name>
    <name evidence="4" type="ORF">SAMN05444353_0922</name>
</gene>
<dbReference type="GO" id="GO:0015562">
    <property type="term" value="F:efflux transmembrane transporter activity"/>
    <property type="evidence" value="ECO:0007669"/>
    <property type="project" value="TreeGrafter"/>
</dbReference>
<evidence type="ECO:0000256" key="1">
    <source>
        <dbReference type="ARBA" id="ARBA00009477"/>
    </source>
</evidence>
<dbReference type="RefSeq" id="WP_053973495.1">
    <property type="nucleotide sequence ID" value="NZ_FNUE01000001.1"/>
</dbReference>
<proteinExistence type="inferred from homology"/>
<dbReference type="PANTHER" id="PTHR30469:SF15">
    <property type="entry name" value="HLYD FAMILY OF SECRETION PROTEINS"/>
    <property type="match status" value="1"/>
</dbReference>
<dbReference type="Gene3D" id="2.40.30.170">
    <property type="match status" value="1"/>
</dbReference>
<reference evidence="3 5" key="1">
    <citation type="submission" date="2015-07" db="EMBL/GenBank/DDBJ databases">
        <title>Genome of Polaribacter dokdonenesis DSW-5, isolated from seawater off Dokdo in Korea.</title>
        <authorList>
            <person name="Yoon K."/>
            <person name="Song J.Y."/>
            <person name="Kim J.F."/>
        </authorList>
    </citation>
    <scope>NUCLEOTIDE SEQUENCE [LARGE SCALE GENOMIC DNA]</scope>
    <source>
        <strain evidence="3 5">DSW-5</strain>
    </source>
</reference>
<reference evidence="4 6" key="2">
    <citation type="submission" date="2016-10" db="EMBL/GenBank/DDBJ databases">
        <authorList>
            <person name="Varghese N."/>
            <person name="Submissions S."/>
        </authorList>
    </citation>
    <scope>NUCLEOTIDE SEQUENCE [LARGE SCALE GENOMIC DNA]</scope>
    <source>
        <strain evidence="4 6">DSW-5</strain>
    </source>
</reference>
<dbReference type="Gene3D" id="2.40.50.100">
    <property type="match status" value="1"/>
</dbReference>
<dbReference type="PATRIC" id="fig|1300348.6.peg.856"/>
<dbReference type="InterPro" id="IPR058625">
    <property type="entry name" value="MdtA-like_BSH"/>
</dbReference>
<keyword evidence="6" id="KW-1185">Reference proteome</keyword>
<evidence type="ECO:0000259" key="2">
    <source>
        <dbReference type="Pfam" id="PF25917"/>
    </source>
</evidence>
<name>A0A0N0CF46_9FLAO</name>
<dbReference type="PANTHER" id="PTHR30469">
    <property type="entry name" value="MULTIDRUG RESISTANCE PROTEIN MDTA"/>
    <property type="match status" value="1"/>
</dbReference>
<dbReference type="Proteomes" id="UP000037716">
    <property type="component" value="Unassembled WGS sequence"/>
</dbReference>
<evidence type="ECO:0000313" key="4">
    <source>
        <dbReference type="EMBL" id="SEE14449.1"/>
    </source>
</evidence>
<dbReference type="SUPFAM" id="SSF111369">
    <property type="entry name" value="HlyD-like secretion proteins"/>
    <property type="match status" value="1"/>
</dbReference>
<dbReference type="Gene3D" id="1.10.287.470">
    <property type="entry name" value="Helix hairpin bin"/>
    <property type="match status" value="1"/>
</dbReference>
<dbReference type="Proteomes" id="UP000183071">
    <property type="component" value="Unassembled WGS sequence"/>
</dbReference>
<protein>
    <submittedName>
        <fullName evidence="4">RND family efflux transporter, MFP subunit</fullName>
    </submittedName>
    <submittedName>
        <fullName evidence="3">Secretion protein HlyD</fullName>
    </submittedName>
</protein>
<evidence type="ECO:0000313" key="5">
    <source>
        <dbReference type="Proteomes" id="UP000037716"/>
    </source>
</evidence>
<dbReference type="OrthoDB" id="1114717at2"/>
<dbReference type="AlphaFoldDB" id="A0A0N0CF46"/>
<dbReference type="STRING" id="1300348.I602_857"/>
<sequence>MRKIILALLGLLLIAGAILLGNYFIDKNQAPRPIFKKSIKTVFVKEVKNDEVPIILTANGNLQAKNKIDVFSEVQGVLNASYKAFKPGTKYNKGEILLSINSDEFRASIKSQKSNLFNLITSILPDIRLDYSSEFKKWETYLQSFDINKTIAKLPEFATDKEKYFISGRGILTAYYNVKNLEVRLYKHEIRAPFTGILTEALVTPGTLVRSGQKLGEFIDTDIYEMEVSVSAEFADLLKVGNTVKLNNLNRSKNYEGKVIRVNGRIDQVSQTITAYIDVTHPDLKEGMFLEANLEAKSEADAIEISRKLLVDNTAVYTVKNDSVLTLSTIDPVYFGAEKVIIKGLENGDKILTQTLPGAFDGMIVKTETKK</sequence>
<organism evidence="3 5">
    <name type="scientific">Polaribacter dokdonensis DSW-5</name>
    <dbReference type="NCBI Taxonomy" id="1300348"/>
    <lineage>
        <taxon>Bacteria</taxon>
        <taxon>Pseudomonadati</taxon>
        <taxon>Bacteroidota</taxon>
        <taxon>Flavobacteriia</taxon>
        <taxon>Flavobacteriales</taxon>
        <taxon>Flavobacteriaceae</taxon>
    </lineage>
</organism>